<comment type="function">
    <text evidence="7">Catalyzes the NADPH-dependent reduction of L-glutamate 5-phosphate into L-glutamate 5-semialdehyde and phosphate. The product spontaneously undergoes cyclization to form 1-pyrroline-5-carboxylate.</text>
</comment>
<dbReference type="GO" id="GO:0005737">
    <property type="term" value="C:cytoplasm"/>
    <property type="evidence" value="ECO:0007669"/>
    <property type="project" value="UniProtKB-SubCell"/>
</dbReference>
<comment type="similarity">
    <text evidence="7">Belongs to the gamma-glutamyl phosphate reductase family.</text>
</comment>
<dbReference type="InterPro" id="IPR020593">
    <property type="entry name" value="G-glutamylP_reductase_CS"/>
</dbReference>
<dbReference type="PANTHER" id="PTHR11063">
    <property type="entry name" value="GLUTAMATE SEMIALDEHYDE DEHYDROGENASE"/>
    <property type="match status" value="1"/>
</dbReference>
<keyword evidence="2 7" id="KW-0028">Amino-acid biosynthesis</keyword>
<dbReference type="FunFam" id="3.40.309.10:FF:000006">
    <property type="entry name" value="Gamma-glutamyl phosphate reductase"/>
    <property type="match status" value="1"/>
</dbReference>
<dbReference type="InterPro" id="IPR016161">
    <property type="entry name" value="Ald_DH/histidinol_DH"/>
</dbReference>
<proteinExistence type="inferred from homology"/>
<dbReference type="InterPro" id="IPR000965">
    <property type="entry name" value="GPR_dom"/>
</dbReference>
<gene>
    <name evidence="7" type="primary">proA</name>
    <name evidence="9" type="ORF">EEJ31_12445</name>
</gene>
<protein>
    <recommendedName>
        <fullName evidence="7">Gamma-glutamyl phosphate reductase</fullName>
        <shortName evidence="7">GPR</shortName>
        <ecNumber evidence="7">1.2.1.41</ecNumber>
    </recommendedName>
    <alternativeName>
        <fullName evidence="7">Glutamate-5-semialdehyde dehydrogenase</fullName>
    </alternativeName>
    <alternativeName>
        <fullName evidence="7">Glutamyl-gamma-semialdehyde dehydrogenase</fullName>
        <shortName evidence="7">GSA dehydrogenase</shortName>
    </alternativeName>
</protein>
<comment type="subcellular location">
    <subcellularLocation>
        <location evidence="7">Cytoplasm</location>
    </subcellularLocation>
</comment>
<comment type="caution">
    <text evidence="9">The sequence shown here is derived from an EMBL/GenBank/DDBJ whole genome shotgun (WGS) entry which is preliminary data.</text>
</comment>
<evidence type="ECO:0000313" key="9">
    <source>
        <dbReference type="EMBL" id="RNE57223.1"/>
    </source>
</evidence>
<evidence type="ECO:0000256" key="7">
    <source>
        <dbReference type="HAMAP-Rule" id="MF_00412"/>
    </source>
</evidence>
<dbReference type="Proteomes" id="UP000279859">
    <property type="component" value="Unassembled WGS sequence"/>
</dbReference>
<evidence type="ECO:0000256" key="4">
    <source>
        <dbReference type="ARBA" id="ARBA00022857"/>
    </source>
</evidence>
<evidence type="ECO:0000256" key="3">
    <source>
        <dbReference type="ARBA" id="ARBA00022650"/>
    </source>
</evidence>
<dbReference type="GO" id="GO:0050661">
    <property type="term" value="F:NADP binding"/>
    <property type="evidence" value="ECO:0007669"/>
    <property type="project" value="InterPro"/>
</dbReference>
<feature type="domain" description="Aldehyde dehydrogenase" evidence="8">
    <location>
        <begin position="13"/>
        <end position="285"/>
    </location>
</feature>
<name>A0A3M8KVD2_9MICO</name>
<dbReference type="CDD" id="cd07079">
    <property type="entry name" value="ALDH_F18-19_ProA-GPR"/>
    <property type="match status" value="1"/>
</dbReference>
<dbReference type="OrthoDB" id="9809970at2"/>
<dbReference type="HAMAP" id="MF_00412">
    <property type="entry name" value="ProA"/>
    <property type="match status" value="1"/>
</dbReference>
<dbReference type="Pfam" id="PF00171">
    <property type="entry name" value="Aldedh"/>
    <property type="match status" value="1"/>
</dbReference>
<keyword evidence="10" id="KW-1185">Reference proteome</keyword>
<dbReference type="GO" id="GO:0004350">
    <property type="term" value="F:glutamate-5-semialdehyde dehydrogenase activity"/>
    <property type="evidence" value="ECO:0007669"/>
    <property type="project" value="UniProtKB-UniRule"/>
</dbReference>
<evidence type="ECO:0000256" key="1">
    <source>
        <dbReference type="ARBA" id="ARBA00004985"/>
    </source>
</evidence>
<accession>A0A3M8KVD2</accession>
<dbReference type="GO" id="GO:0055129">
    <property type="term" value="P:L-proline biosynthetic process"/>
    <property type="evidence" value="ECO:0007669"/>
    <property type="project" value="UniProtKB-UniRule"/>
</dbReference>
<dbReference type="EMBL" id="RDSR01000024">
    <property type="protein sequence ID" value="RNE57223.1"/>
    <property type="molecule type" value="Genomic_DNA"/>
</dbReference>
<dbReference type="InterPro" id="IPR016162">
    <property type="entry name" value="Ald_DH_N"/>
</dbReference>
<dbReference type="UniPathway" id="UPA00098">
    <property type="reaction ID" value="UER00360"/>
</dbReference>
<dbReference type="EC" id="1.2.1.41" evidence="7"/>
<dbReference type="NCBIfam" id="NF001221">
    <property type="entry name" value="PRK00197.1"/>
    <property type="match status" value="1"/>
</dbReference>
<keyword evidence="4 7" id="KW-0521">NADP</keyword>
<dbReference type="InterPro" id="IPR015590">
    <property type="entry name" value="Aldehyde_DH_dom"/>
</dbReference>
<evidence type="ECO:0000256" key="5">
    <source>
        <dbReference type="ARBA" id="ARBA00023002"/>
    </source>
</evidence>
<evidence type="ECO:0000259" key="8">
    <source>
        <dbReference type="Pfam" id="PF00171"/>
    </source>
</evidence>
<dbReference type="SUPFAM" id="SSF53720">
    <property type="entry name" value="ALDH-like"/>
    <property type="match status" value="1"/>
</dbReference>
<evidence type="ECO:0000256" key="6">
    <source>
        <dbReference type="ARBA" id="ARBA00049024"/>
    </source>
</evidence>
<dbReference type="RefSeq" id="WP_123046615.1">
    <property type="nucleotide sequence ID" value="NZ_RDSR01000024.1"/>
</dbReference>
<dbReference type="Gene3D" id="3.40.309.10">
    <property type="entry name" value="Aldehyde Dehydrogenase, Chain A, domain 2"/>
    <property type="match status" value="1"/>
</dbReference>
<evidence type="ECO:0000256" key="2">
    <source>
        <dbReference type="ARBA" id="ARBA00022605"/>
    </source>
</evidence>
<evidence type="ECO:0000313" key="10">
    <source>
        <dbReference type="Proteomes" id="UP000279859"/>
    </source>
</evidence>
<dbReference type="InterPro" id="IPR016163">
    <property type="entry name" value="Ald_DH_C"/>
</dbReference>
<dbReference type="Gene3D" id="3.40.605.10">
    <property type="entry name" value="Aldehyde Dehydrogenase, Chain A, domain 1"/>
    <property type="match status" value="1"/>
</dbReference>
<organism evidence="9 10">
    <name type="scientific">Cryobacterium tepidiphilum</name>
    <dbReference type="NCBI Taxonomy" id="2486026"/>
    <lineage>
        <taxon>Bacteria</taxon>
        <taxon>Bacillati</taxon>
        <taxon>Actinomycetota</taxon>
        <taxon>Actinomycetes</taxon>
        <taxon>Micrococcales</taxon>
        <taxon>Microbacteriaceae</taxon>
        <taxon>Cryobacterium</taxon>
    </lineage>
</organism>
<keyword evidence="7" id="KW-0963">Cytoplasm</keyword>
<keyword evidence="5 7" id="KW-0560">Oxidoreductase</keyword>
<keyword evidence="3 7" id="KW-0641">Proline biosynthesis</keyword>
<dbReference type="NCBIfam" id="TIGR00407">
    <property type="entry name" value="proA"/>
    <property type="match status" value="1"/>
</dbReference>
<reference evidence="9 10" key="1">
    <citation type="submission" date="2018-11" db="EMBL/GenBank/DDBJ databases">
        <title>Cryobacterium sp. nov., isolated from rhizosphere soil of lettuce.</title>
        <authorList>
            <person name="Wang Y."/>
        </authorList>
    </citation>
    <scope>NUCLEOTIDE SEQUENCE [LARGE SCALE GENOMIC DNA]</scope>
    <source>
        <strain evidence="9 10">NEAU-85</strain>
    </source>
</reference>
<comment type="catalytic activity">
    <reaction evidence="6 7">
        <text>L-glutamate 5-semialdehyde + phosphate + NADP(+) = L-glutamyl 5-phosphate + NADPH + H(+)</text>
        <dbReference type="Rhea" id="RHEA:19541"/>
        <dbReference type="ChEBI" id="CHEBI:15378"/>
        <dbReference type="ChEBI" id="CHEBI:43474"/>
        <dbReference type="ChEBI" id="CHEBI:57783"/>
        <dbReference type="ChEBI" id="CHEBI:58066"/>
        <dbReference type="ChEBI" id="CHEBI:58274"/>
        <dbReference type="ChEBI" id="CHEBI:58349"/>
        <dbReference type="EC" id="1.2.1.41"/>
    </reaction>
</comment>
<comment type="pathway">
    <text evidence="1 7">Amino-acid biosynthesis; L-proline biosynthesis; L-glutamate 5-semialdehyde from L-glutamate: step 2/2.</text>
</comment>
<dbReference type="PANTHER" id="PTHR11063:SF8">
    <property type="entry name" value="DELTA-1-PYRROLINE-5-CARBOXYLATE SYNTHASE"/>
    <property type="match status" value="1"/>
</dbReference>
<dbReference type="PIRSF" id="PIRSF000151">
    <property type="entry name" value="GPR"/>
    <property type="match status" value="1"/>
</dbReference>
<dbReference type="PROSITE" id="PS01223">
    <property type="entry name" value="PROA"/>
    <property type="match status" value="1"/>
</dbReference>
<dbReference type="InterPro" id="IPR012134">
    <property type="entry name" value="Glu-5-SA_DH"/>
</dbReference>
<dbReference type="AlphaFoldDB" id="A0A3M8KVD2"/>
<sequence>MSEPTEPTVLTPMLEAARTASLALAGATTLQKNAALQAIADALRQNVPAIVEANELDRTHGRENGLAAGLLDRLMLDESRIEALASAVTAISGLTDPVGEVVTGSSLPNGVKISQVRVPFGVVGAIYEARPNVTVDIAALALKSGNAAVLRGGSAAENSNRVLVGLIQQALASVGLPAESVQTIDPFGREGAALLMKARGYVDVLIPRGSANLINTVVAESKVPVIETGAGVVHVFLDESANAQWAEDIVHNSKVQRPSVCNALETLLVHEKAADRLLGPVLGRLAASGVTIHGDERVQAAFPGAVPATEDDWSTEYMSLDLAVRVVGSLDEAMEHIRRYSTRHTESIITSDVVNAERFLNEVDAAAVMVNASTRFTDGGEFGFGAEVGISTQKLHARGPMGLPELTSTKWIVRGMGQVRV</sequence>